<dbReference type="SMART" id="SM00135">
    <property type="entry name" value="LY"/>
    <property type="match status" value="2"/>
</dbReference>
<dbReference type="RefSeq" id="XP_011496201.1">
    <property type="nucleotide sequence ID" value="XM_011497899.1"/>
</dbReference>
<sequence>MVLILFILVGVAKVIFAKNAQLEDVLLERKLLFFLSNNKLWQMEMEGNIIHEKLVNDAFVVDYDFDEIGNRLFWIDQAGQIIARNINGQSVDKCMFRYYLAGSGTRITYNTVTDKFYIIDGQSQEIDMIESMGKNQTVLFKRNPIKEEYVIREKPRKIVLDRQAGLMFILTDLNGVKNIYQSKTDGTSKKLLISNIGGDEIGINSNHKRIFWANTKQKVIESANYEGQNRAFVAKIKNSVALNIYNNELFWIINESEWGCSKSAVYGCRLESGTCEISPDCRIQLEDQCRNPRSLKIVGLQRI</sequence>
<dbReference type="GeneID" id="105360887"/>
<feature type="chain" id="PRO_5042497216" evidence="3">
    <location>
        <begin position="18"/>
        <end position="303"/>
    </location>
</feature>
<reference evidence="5" key="1">
    <citation type="submission" date="2025-08" db="UniProtKB">
        <authorList>
            <consortium name="RefSeq"/>
        </authorList>
    </citation>
    <scope>IDENTIFICATION</scope>
</reference>
<dbReference type="InterPro" id="IPR000033">
    <property type="entry name" value="LDLR_classB_rpt"/>
</dbReference>
<keyword evidence="1" id="KW-0245">EGF-like domain</keyword>
<dbReference type="KEGG" id="csol:105360887"/>
<proteinExistence type="predicted"/>
<dbReference type="SUPFAM" id="SSF63825">
    <property type="entry name" value="YWTD domain"/>
    <property type="match status" value="1"/>
</dbReference>
<dbReference type="Proteomes" id="UP000695007">
    <property type="component" value="Unplaced"/>
</dbReference>
<evidence type="ECO:0000313" key="5">
    <source>
        <dbReference type="RefSeq" id="XP_011496201.1"/>
    </source>
</evidence>
<protein>
    <submittedName>
        <fullName evidence="5">Low-density lipoprotein receptor-related protein 2-like</fullName>
    </submittedName>
</protein>
<accession>A0AAJ7DTN2</accession>
<organism evidence="4 5">
    <name type="scientific">Ceratosolen solmsi marchali</name>
    <dbReference type="NCBI Taxonomy" id="326594"/>
    <lineage>
        <taxon>Eukaryota</taxon>
        <taxon>Metazoa</taxon>
        <taxon>Ecdysozoa</taxon>
        <taxon>Arthropoda</taxon>
        <taxon>Hexapoda</taxon>
        <taxon>Insecta</taxon>
        <taxon>Pterygota</taxon>
        <taxon>Neoptera</taxon>
        <taxon>Endopterygota</taxon>
        <taxon>Hymenoptera</taxon>
        <taxon>Apocrita</taxon>
        <taxon>Proctotrupomorpha</taxon>
        <taxon>Chalcidoidea</taxon>
        <taxon>Agaonidae</taxon>
        <taxon>Agaoninae</taxon>
        <taxon>Ceratosolen</taxon>
    </lineage>
</organism>
<evidence type="ECO:0000256" key="1">
    <source>
        <dbReference type="ARBA" id="ARBA00022536"/>
    </source>
</evidence>
<evidence type="ECO:0000256" key="3">
    <source>
        <dbReference type="SAM" id="SignalP"/>
    </source>
</evidence>
<keyword evidence="4" id="KW-1185">Reference proteome</keyword>
<feature type="signal peptide" evidence="3">
    <location>
        <begin position="1"/>
        <end position="17"/>
    </location>
</feature>
<name>A0AAJ7DTN2_9HYME</name>
<keyword evidence="2" id="KW-0677">Repeat</keyword>
<gene>
    <name evidence="5" type="primary">LOC105360887</name>
</gene>
<dbReference type="Gene3D" id="2.120.10.30">
    <property type="entry name" value="TolB, C-terminal domain"/>
    <property type="match status" value="1"/>
</dbReference>
<dbReference type="PANTHER" id="PTHR46513:SF13">
    <property type="entry name" value="EGF-LIKE DOMAIN-CONTAINING PROTEIN"/>
    <property type="match status" value="1"/>
</dbReference>
<dbReference type="InterPro" id="IPR050778">
    <property type="entry name" value="Cueball_EGF_LRP_Nidogen"/>
</dbReference>
<keyword evidence="3" id="KW-0732">Signal</keyword>
<dbReference type="AlphaFoldDB" id="A0AAJ7DTN2"/>
<evidence type="ECO:0000313" key="4">
    <source>
        <dbReference type="Proteomes" id="UP000695007"/>
    </source>
</evidence>
<dbReference type="PANTHER" id="PTHR46513">
    <property type="entry name" value="VITELLOGENIN RECEPTOR-LIKE PROTEIN-RELATED-RELATED"/>
    <property type="match status" value="1"/>
</dbReference>
<dbReference type="InterPro" id="IPR011042">
    <property type="entry name" value="6-blade_b-propeller_TolB-like"/>
</dbReference>
<evidence type="ECO:0000256" key="2">
    <source>
        <dbReference type="ARBA" id="ARBA00022737"/>
    </source>
</evidence>